<organism evidence="2 3">
    <name type="scientific">Melanoplus sanguinipes entomopoxvirus</name>
    <name type="common">MsEPV</name>
    <dbReference type="NCBI Taxonomy" id="83191"/>
    <lineage>
        <taxon>Viruses</taxon>
        <taxon>Varidnaviria</taxon>
        <taxon>Bamfordvirae</taxon>
        <taxon>Nucleocytoviricota</taxon>
        <taxon>Pokkesviricetes</taxon>
        <taxon>Chitovirales</taxon>
        <taxon>Poxviridae</taxon>
        <taxon>Entomopoxvirinae</taxon>
        <taxon>Deltaentomopoxvirus</taxon>
        <taxon>Deltaentomopoxvirus msanguinipes</taxon>
    </lineage>
</organism>
<keyword evidence="1" id="KW-0812">Transmembrane</keyword>
<keyword evidence="3" id="KW-1185">Reference proteome</keyword>
<accession>Q9YVS7</accession>
<dbReference type="EMBL" id="AF063866">
    <property type="protein sequence ID" value="AAC97681.1"/>
    <property type="molecule type" value="Genomic_DNA"/>
</dbReference>
<dbReference type="PIR" id="T28326">
    <property type="entry name" value="T28326"/>
</dbReference>
<feature type="transmembrane region" description="Helical" evidence="1">
    <location>
        <begin position="6"/>
        <end position="23"/>
    </location>
</feature>
<dbReference type="RefSeq" id="NP_048236.1">
    <property type="nucleotide sequence ID" value="NC_001993.1"/>
</dbReference>
<organismHost>
    <name type="scientific">Melanoplus sanguinipes</name>
    <name type="common">Migratory grasshopper</name>
    <dbReference type="NCBI Taxonomy" id="65742"/>
</organismHost>
<evidence type="ECO:0000313" key="2">
    <source>
        <dbReference type="EMBL" id="AAC97681.1"/>
    </source>
</evidence>
<dbReference type="GeneID" id="1449944"/>
<evidence type="ECO:0000256" key="1">
    <source>
        <dbReference type="SAM" id="Phobius"/>
    </source>
</evidence>
<proteinExistence type="predicted"/>
<name>Q9YVS7_MSEPV</name>
<dbReference type="KEGG" id="vg:1449944"/>
<dbReference type="Proteomes" id="UP000172353">
    <property type="component" value="Segment"/>
</dbReference>
<reference evidence="2 3" key="1">
    <citation type="journal article" date="1999" name="J. Virol.">
        <title>The genome of Melanoplus sanguinipes entomopoxvirus.</title>
        <authorList>
            <person name="Afonso C.L."/>
            <person name="Tulman E.R."/>
            <person name="Lu Z."/>
            <person name="Oma E."/>
            <person name="Kutish G.F."/>
            <person name="Rock D.L."/>
        </authorList>
    </citation>
    <scope>NUCLEOTIDE SEQUENCE [LARGE SCALE GENOMIC DNA]</scope>
    <source>
        <strain evidence="2">Tucson</strain>
    </source>
</reference>
<sequence>MLNCVIYIVIILFVFVILFFYITSIKRDNFESTTHETDELANSTKSELETLDQKVINKFIQDSIINTRLSNIEESLNNIISKLQDNEVEKQVIEVNQPKEKKQEIVRKRNITVKKEIENDEDEIVE</sequence>
<gene>
    <name evidence="2" type="primary">MSV165</name>
</gene>
<keyword evidence="1" id="KW-1133">Transmembrane helix</keyword>
<evidence type="ECO:0000313" key="3">
    <source>
        <dbReference type="Proteomes" id="UP000172353"/>
    </source>
</evidence>
<protein>
    <submittedName>
        <fullName evidence="2">Uncharacterized protein</fullName>
    </submittedName>
</protein>
<keyword evidence="1" id="KW-0472">Membrane</keyword>